<dbReference type="Pfam" id="PF25093">
    <property type="entry name" value="DUF7807"/>
    <property type="match status" value="1"/>
</dbReference>
<feature type="transmembrane region" description="Helical" evidence="1">
    <location>
        <begin position="156"/>
        <end position="184"/>
    </location>
</feature>
<keyword evidence="3" id="KW-1185">Reference proteome</keyword>
<proteinExistence type="predicted"/>
<dbReference type="EMBL" id="JAUCMV010000004">
    <property type="protein sequence ID" value="KAK0405345.1"/>
    <property type="molecule type" value="Genomic_DNA"/>
</dbReference>
<reference evidence="2" key="1">
    <citation type="submission" date="2023-06" db="EMBL/GenBank/DDBJ databases">
        <title>Genomic analysis of the entomopathogenic nematode Steinernema hermaphroditum.</title>
        <authorList>
            <person name="Schwarz E.M."/>
            <person name="Heppert J.K."/>
            <person name="Baniya A."/>
            <person name="Schwartz H.T."/>
            <person name="Tan C.-H."/>
            <person name="Antoshechkin I."/>
            <person name="Sternberg P.W."/>
            <person name="Goodrich-Blair H."/>
            <person name="Dillman A.R."/>
        </authorList>
    </citation>
    <scope>NUCLEOTIDE SEQUENCE</scope>
    <source>
        <strain evidence="2">PS9179</strain>
        <tissue evidence="2">Whole animal</tissue>
    </source>
</reference>
<keyword evidence="1" id="KW-1133">Transmembrane helix</keyword>
<gene>
    <name evidence="2" type="ORF">QR680_017936</name>
</gene>
<accession>A0AA39HH29</accession>
<keyword evidence="1" id="KW-0812">Transmembrane</keyword>
<dbReference type="PANTHER" id="PTHR34851">
    <property type="entry name" value="PROTEIN CBG05235-RELATED"/>
    <property type="match status" value="1"/>
</dbReference>
<dbReference type="AlphaFoldDB" id="A0AA39HH29"/>
<keyword evidence="1" id="KW-0472">Membrane</keyword>
<feature type="transmembrane region" description="Helical" evidence="1">
    <location>
        <begin position="31"/>
        <end position="51"/>
    </location>
</feature>
<feature type="transmembrane region" description="Helical" evidence="1">
    <location>
        <begin position="57"/>
        <end position="77"/>
    </location>
</feature>
<dbReference type="PANTHER" id="PTHR34851:SF5">
    <property type="entry name" value="MARVEL DOMAIN-CONTAINING PROTEIN"/>
    <property type="match status" value="1"/>
</dbReference>
<protein>
    <submittedName>
        <fullName evidence="2">Uncharacterized protein</fullName>
    </submittedName>
</protein>
<sequence length="207" mass="23778">MKPSKDQTAFEHYHSAYKCCCGAVHVKQGSLLIAIVSSVLIIFAFLSLILATESNHIMQLFQVGMLLVEMFCVYLLFRGLSKEKELYLLPYLVMQALTMFTVFVLIAASAYALYDTKSLPGDYFERQMLEQYEGSHIDDSPKAQEERRDILIKVTAVFTIISCLIGEVVAVWWFTVVLQCYHYFRDLNFRRSKQDVTMSFEAAKNFA</sequence>
<evidence type="ECO:0000313" key="2">
    <source>
        <dbReference type="EMBL" id="KAK0405345.1"/>
    </source>
</evidence>
<feature type="transmembrane region" description="Helical" evidence="1">
    <location>
        <begin position="89"/>
        <end position="114"/>
    </location>
</feature>
<evidence type="ECO:0000256" key="1">
    <source>
        <dbReference type="SAM" id="Phobius"/>
    </source>
</evidence>
<comment type="caution">
    <text evidence="2">The sequence shown here is derived from an EMBL/GenBank/DDBJ whole genome shotgun (WGS) entry which is preliminary data.</text>
</comment>
<organism evidence="2 3">
    <name type="scientific">Steinernema hermaphroditum</name>
    <dbReference type="NCBI Taxonomy" id="289476"/>
    <lineage>
        <taxon>Eukaryota</taxon>
        <taxon>Metazoa</taxon>
        <taxon>Ecdysozoa</taxon>
        <taxon>Nematoda</taxon>
        <taxon>Chromadorea</taxon>
        <taxon>Rhabditida</taxon>
        <taxon>Tylenchina</taxon>
        <taxon>Panagrolaimomorpha</taxon>
        <taxon>Strongyloidoidea</taxon>
        <taxon>Steinernematidae</taxon>
        <taxon>Steinernema</taxon>
    </lineage>
</organism>
<dbReference type="InterPro" id="IPR056709">
    <property type="entry name" value="DUF7807"/>
</dbReference>
<dbReference type="Proteomes" id="UP001175271">
    <property type="component" value="Unassembled WGS sequence"/>
</dbReference>
<evidence type="ECO:0000313" key="3">
    <source>
        <dbReference type="Proteomes" id="UP001175271"/>
    </source>
</evidence>
<name>A0AA39HH29_9BILA</name>